<dbReference type="PANTHER" id="PTHR18919:SF139">
    <property type="entry name" value="THIOLASE-LIKE PROTEIN TYPE 1 ADDITIONAL C-TERMINAL DOMAIN-CONTAINING PROTEIN"/>
    <property type="match status" value="1"/>
</dbReference>
<dbReference type="InterPro" id="IPR016039">
    <property type="entry name" value="Thiolase-like"/>
</dbReference>
<comment type="similarity">
    <text evidence="1">Belongs to the thiolase-like superfamily. Thiolase family.</text>
</comment>
<dbReference type="RefSeq" id="WP_379537317.1">
    <property type="nucleotide sequence ID" value="NZ_JBHSDR010000003.1"/>
</dbReference>
<evidence type="ECO:0000256" key="2">
    <source>
        <dbReference type="ARBA" id="ARBA00022679"/>
    </source>
</evidence>
<protein>
    <submittedName>
        <fullName evidence="5">Acetyl-CoA acetyltransferase</fullName>
    </submittedName>
</protein>
<dbReference type="Proteomes" id="UP001595828">
    <property type="component" value="Unassembled WGS sequence"/>
</dbReference>
<proteinExistence type="inferred from homology"/>
<dbReference type="Gene3D" id="3.40.47.10">
    <property type="match status" value="1"/>
</dbReference>
<evidence type="ECO:0000256" key="1">
    <source>
        <dbReference type="ARBA" id="ARBA00010982"/>
    </source>
</evidence>
<dbReference type="InterPro" id="IPR040771">
    <property type="entry name" value="TLP1_add_C"/>
</dbReference>
<reference evidence="6" key="1">
    <citation type="journal article" date="2019" name="Int. J. Syst. Evol. Microbiol.">
        <title>The Global Catalogue of Microorganisms (GCM) 10K type strain sequencing project: providing services to taxonomists for standard genome sequencing and annotation.</title>
        <authorList>
            <consortium name="The Broad Institute Genomics Platform"/>
            <consortium name="The Broad Institute Genome Sequencing Center for Infectious Disease"/>
            <person name="Wu L."/>
            <person name="Ma J."/>
        </authorList>
    </citation>
    <scope>NUCLEOTIDE SEQUENCE [LARGE SCALE GENOMIC DNA]</scope>
    <source>
        <strain evidence="6">CGMCC 1.12989</strain>
    </source>
</reference>
<evidence type="ECO:0000313" key="6">
    <source>
        <dbReference type="Proteomes" id="UP001595828"/>
    </source>
</evidence>
<keyword evidence="6" id="KW-1185">Reference proteome</keyword>
<dbReference type="SUPFAM" id="SSF53901">
    <property type="entry name" value="Thiolase-like"/>
    <property type="match status" value="1"/>
</dbReference>
<dbReference type="EMBL" id="JBHSDR010000003">
    <property type="protein sequence ID" value="MFC4293835.1"/>
    <property type="molecule type" value="Genomic_DNA"/>
</dbReference>
<dbReference type="Gene3D" id="2.40.50.840">
    <property type="match status" value="1"/>
</dbReference>
<keyword evidence="3" id="KW-0012">Acyltransferase</keyword>
<name>A0ABV8RKK0_9SPHN</name>
<dbReference type="Pfam" id="PF18313">
    <property type="entry name" value="TLP1_add_C"/>
    <property type="match status" value="1"/>
</dbReference>
<accession>A0ABV8RKK0</accession>
<comment type="caution">
    <text evidence="5">The sequence shown here is derived from an EMBL/GenBank/DDBJ whole genome shotgun (WGS) entry which is preliminary data.</text>
</comment>
<evidence type="ECO:0000313" key="5">
    <source>
        <dbReference type="EMBL" id="MFC4293835.1"/>
    </source>
</evidence>
<evidence type="ECO:0000256" key="3">
    <source>
        <dbReference type="ARBA" id="ARBA00023315"/>
    </source>
</evidence>
<organism evidence="5 6">
    <name type="scientific">Novosphingobium tardum</name>
    <dbReference type="NCBI Taxonomy" id="1538021"/>
    <lineage>
        <taxon>Bacteria</taxon>
        <taxon>Pseudomonadati</taxon>
        <taxon>Pseudomonadota</taxon>
        <taxon>Alphaproteobacteria</taxon>
        <taxon>Sphingomonadales</taxon>
        <taxon>Sphingomonadaceae</taxon>
        <taxon>Novosphingobium</taxon>
    </lineage>
</organism>
<feature type="domain" description="Thiolase-like protein type 1 additional C-terminal" evidence="4">
    <location>
        <begin position="416"/>
        <end position="493"/>
    </location>
</feature>
<gene>
    <name evidence="5" type="ORF">ACFO0A_02050</name>
</gene>
<sequence>MTDPERIPVIVGVGQVNDRPADPAQGLDSLALMVAALRAADEDAGGGWLADCDALAVVDQIAFRDTNPLADKVAWAIGAAPRHCEQTPAPMGDSPVRLLHEAANRIAAGQSTIAAVTGGEALRTAAQRAALAAGTQVSADHAVRNAPHRKTPGWRARYGLSAPVDVYPLYENGCRAAWGQSLEQAQAESGTIWALMSQVADRVPAAWIHKPVTAEEVIEPTAANRPIAHPYTKFMVANSSVNQGAGFLVTSLGEARRRGVPEERLVYVGMGAAAHEPDDILSRDRYDASAGMTVSISRTMELNGLSAADLDHVELYSCFPCVPKMARRVLDWPLDRPATVFGGLTFGGGPIGNYMSHAVAEMVLALRRDRPEAKGLLFANGGFATHNHSLVVSRAPLPRTALPQDFDFQAEADAMRRPVPPLVEDYEGAAVIESYTVLYARDGSVKWGVIVARTADDRRTLARVPASDAETIAFLVDGKREPLGTPGRIVAEGDDRIWVRAL</sequence>
<dbReference type="NCBIfam" id="NF006106">
    <property type="entry name" value="PRK08257.1-5"/>
    <property type="match status" value="1"/>
</dbReference>
<keyword evidence="2" id="KW-0808">Transferase</keyword>
<evidence type="ECO:0000259" key="4">
    <source>
        <dbReference type="Pfam" id="PF18313"/>
    </source>
</evidence>
<dbReference type="PANTHER" id="PTHR18919">
    <property type="entry name" value="ACETYL-COA C-ACYLTRANSFERASE"/>
    <property type="match status" value="1"/>
</dbReference>